<feature type="transmembrane region" description="Helical" evidence="2">
    <location>
        <begin position="76"/>
        <end position="94"/>
    </location>
</feature>
<feature type="transmembrane region" description="Helical" evidence="2">
    <location>
        <begin position="220"/>
        <end position="239"/>
    </location>
</feature>
<feature type="repeat" description="TPR" evidence="1">
    <location>
        <begin position="676"/>
        <end position="709"/>
    </location>
</feature>
<dbReference type="EMBL" id="DRHL01000126">
    <property type="protein sequence ID" value="HEB13774.1"/>
    <property type="molecule type" value="Genomic_DNA"/>
</dbReference>
<evidence type="ECO:0000256" key="1">
    <source>
        <dbReference type="PROSITE-ProRule" id="PRU00339"/>
    </source>
</evidence>
<feature type="transmembrane region" description="Helical" evidence="2">
    <location>
        <begin position="306"/>
        <end position="336"/>
    </location>
</feature>
<feature type="transmembrane region" description="Helical" evidence="2">
    <location>
        <begin position="405"/>
        <end position="426"/>
    </location>
</feature>
<dbReference type="PANTHER" id="PTHR37422:SF23">
    <property type="entry name" value="TEICHURONIC ACID BIOSYNTHESIS PROTEIN TUAE"/>
    <property type="match status" value="1"/>
</dbReference>
<feature type="transmembrane region" description="Helical" evidence="2">
    <location>
        <begin position="348"/>
        <end position="369"/>
    </location>
</feature>
<accession>A0A7C1NMP1</accession>
<feature type="transmembrane region" description="Helical" evidence="2">
    <location>
        <begin position="375"/>
        <end position="393"/>
    </location>
</feature>
<protein>
    <submittedName>
        <fullName evidence="3">Tetratricopeptide repeat protein</fullName>
    </submittedName>
</protein>
<feature type="transmembrane region" description="Helical" evidence="2">
    <location>
        <begin position="99"/>
        <end position="119"/>
    </location>
</feature>
<proteinExistence type="predicted"/>
<dbReference type="Gene3D" id="1.25.40.10">
    <property type="entry name" value="Tetratricopeptide repeat domain"/>
    <property type="match status" value="2"/>
</dbReference>
<evidence type="ECO:0000256" key="2">
    <source>
        <dbReference type="SAM" id="Phobius"/>
    </source>
</evidence>
<keyword evidence="2" id="KW-0812">Transmembrane</keyword>
<feature type="transmembrane region" description="Helical" evidence="2">
    <location>
        <begin position="43"/>
        <end position="64"/>
    </location>
</feature>
<dbReference type="InterPro" id="IPR019734">
    <property type="entry name" value="TPR_rpt"/>
</dbReference>
<dbReference type="Pfam" id="PF13432">
    <property type="entry name" value="TPR_16"/>
    <property type="match status" value="1"/>
</dbReference>
<gene>
    <name evidence="3" type="ORF">ENI13_02205</name>
</gene>
<keyword evidence="2" id="KW-0472">Membrane</keyword>
<feature type="transmembrane region" description="Helical" evidence="2">
    <location>
        <begin position="139"/>
        <end position="161"/>
    </location>
</feature>
<feature type="non-terminal residue" evidence="3">
    <location>
        <position position="1"/>
    </location>
</feature>
<feature type="transmembrane region" description="Helical" evidence="2">
    <location>
        <begin position="12"/>
        <end position="31"/>
    </location>
</feature>
<dbReference type="InterPro" id="IPR011990">
    <property type="entry name" value="TPR-like_helical_dom_sf"/>
</dbReference>
<dbReference type="InterPro" id="IPR051533">
    <property type="entry name" value="WaaL-like"/>
</dbReference>
<name>A0A7C1NMP1_UNCC3</name>
<dbReference type="AlphaFoldDB" id="A0A7C1NMP1"/>
<feature type="transmembrane region" description="Helical" evidence="2">
    <location>
        <begin position="168"/>
        <end position="186"/>
    </location>
</feature>
<comment type="caution">
    <text evidence="3">The sequence shown here is derived from an EMBL/GenBank/DDBJ whole genome shotgun (WGS) entry which is preliminary data.</text>
</comment>
<dbReference type="PANTHER" id="PTHR37422">
    <property type="entry name" value="TEICHURONIC ACID BIOSYNTHESIS PROTEIN TUAE"/>
    <property type="match status" value="1"/>
</dbReference>
<feature type="repeat" description="TPR" evidence="1">
    <location>
        <begin position="642"/>
        <end position="675"/>
    </location>
</feature>
<dbReference type="SUPFAM" id="SSF48452">
    <property type="entry name" value="TPR-like"/>
    <property type="match status" value="1"/>
</dbReference>
<dbReference type="PROSITE" id="PS50005">
    <property type="entry name" value="TPR"/>
    <property type="match status" value="2"/>
</dbReference>
<dbReference type="SMART" id="SM00028">
    <property type="entry name" value="TPR"/>
    <property type="match status" value="5"/>
</dbReference>
<evidence type="ECO:0000313" key="3">
    <source>
        <dbReference type="EMBL" id="HEB13774.1"/>
    </source>
</evidence>
<keyword evidence="2" id="KW-1133">Transmembrane helix</keyword>
<keyword evidence="1" id="KW-0802">TPR repeat</keyword>
<reference evidence="3" key="1">
    <citation type="journal article" date="2020" name="mSystems">
        <title>Genome- and Community-Level Interaction Insights into Carbon Utilization and Element Cycling Functions of Hydrothermarchaeota in Hydrothermal Sediment.</title>
        <authorList>
            <person name="Zhou Z."/>
            <person name="Liu Y."/>
            <person name="Xu W."/>
            <person name="Pan J."/>
            <person name="Luo Z.H."/>
            <person name="Li M."/>
        </authorList>
    </citation>
    <scope>NUCLEOTIDE SEQUENCE [LARGE SCALE GENOMIC DNA]</scope>
    <source>
        <strain evidence="3">HyVt-369</strain>
    </source>
</reference>
<organism evidence="3">
    <name type="scientific">candidate division CPR3 bacterium</name>
    <dbReference type="NCBI Taxonomy" id="2268181"/>
    <lineage>
        <taxon>Bacteria</taxon>
        <taxon>Bacteria division CPR3</taxon>
    </lineage>
</organism>
<sequence length="743" mass="83991">TANVLDFNKQALLIVLVFVSLFAWMLKVLILGKANFNLSLVHIPLVALFLVYIASTIFSLWRYGSFWGWPQVNSESLLSLLGLILLYFLVTNIFEKKEIFYLMVSLVASSFLAMLYGLLQLFGKFLIPIGFTKAASFNTIGGVNGLAIFAAILLPLVIIFLTISKGKYLRVFSVVTIILLAVLLLLINFQTAWWLVIVGSALVIAFGTQKRDVFDNRWLVLPMFFLALALLFSFFRFQIPGTPDRPVEVFLTHRASFDIVWKTLKQNPVIGSGPGTFIYNFSKYKDIDFNQGNFWNLRFDWASSKMLTMLATTGILGILSFFALIGFFIFYGIKFLFTKKQEEGQDPYWGLGLGIFISFLTISTAYFFYRSNLSLDFVWFLLMASFVSLLSPIRKEVVLKASSLVTLGITFAFTLIFIFGLGILILEGQRYASAASYLKGMKDWQQEESIKAMEHFEDAARVSPGNDLYWRELSQVYLQTINEVSVRTDLSQQEITRQVQILINSAVNSSKIAIETNPQNVINWSTRGSVYQNLIGMVGGTKEWAVESYKRASELEPTNPFFPTQIGIVLLKEASLLTADGEKEEQNKLLVEAEGEFNKAIELKPDYAPAHFQLAMVYQAQGEGAEMIIQLERARTFAPYDVGLAFQLGLIYFQRQDYEKARLEFERAVLLNNDYANALYFLGLTYDELGESQLAIKTFERILVANPDHSLVISILNNLRAGEEALKGIVEEEPPIAPIEEED</sequence>
<dbReference type="Proteomes" id="UP000885695">
    <property type="component" value="Unassembled WGS sequence"/>
</dbReference>